<dbReference type="InterPro" id="IPR017937">
    <property type="entry name" value="Thioredoxin_CS"/>
</dbReference>
<dbReference type="SUPFAM" id="SSF52833">
    <property type="entry name" value="Thioredoxin-like"/>
    <property type="match status" value="1"/>
</dbReference>
<dbReference type="Gene3D" id="3.40.30.10">
    <property type="entry name" value="Glutaredoxin"/>
    <property type="match status" value="1"/>
</dbReference>
<gene>
    <name evidence="8" type="ORF">UBAL3_92050077</name>
</gene>
<evidence type="ECO:0000313" key="8">
    <source>
        <dbReference type="EMBL" id="EES52705.1"/>
    </source>
</evidence>
<proteinExistence type="inferred from homology"/>
<evidence type="ECO:0000256" key="3">
    <source>
        <dbReference type="ARBA" id="ARBA00022982"/>
    </source>
</evidence>
<keyword evidence="4" id="KW-1015">Disulfide bond</keyword>
<evidence type="ECO:0000256" key="1">
    <source>
        <dbReference type="ARBA" id="ARBA00008987"/>
    </source>
</evidence>
<organism evidence="8 9">
    <name type="scientific">Leptospirillum ferrodiazotrophum</name>
    <dbReference type="NCBI Taxonomy" id="412449"/>
    <lineage>
        <taxon>Bacteria</taxon>
        <taxon>Pseudomonadati</taxon>
        <taxon>Nitrospirota</taxon>
        <taxon>Nitrospiria</taxon>
        <taxon>Nitrospirales</taxon>
        <taxon>Nitrospiraceae</taxon>
        <taxon>Leptospirillum</taxon>
    </lineage>
</organism>
<keyword evidence="3" id="KW-0249">Electron transport</keyword>
<dbReference type="InterPro" id="IPR005746">
    <property type="entry name" value="Thioredoxin"/>
</dbReference>
<dbReference type="InterPro" id="IPR036249">
    <property type="entry name" value="Thioredoxin-like_sf"/>
</dbReference>
<dbReference type="Pfam" id="PF00085">
    <property type="entry name" value="Thioredoxin"/>
    <property type="match status" value="1"/>
</dbReference>
<dbReference type="Proteomes" id="UP000009374">
    <property type="component" value="Unassembled WGS sequence"/>
</dbReference>
<evidence type="ECO:0000256" key="5">
    <source>
        <dbReference type="ARBA" id="ARBA00023284"/>
    </source>
</evidence>
<dbReference type="PANTHER" id="PTHR45663">
    <property type="entry name" value="GEO12009P1"/>
    <property type="match status" value="1"/>
</dbReference>
<dbReference type="NCBIfam" id="TIGR01068">
    <property type="entry name" value="thioredoxin"/>
    <property type="match status" value="1"/>
</dbReference>
<dbReference type="EMBL" id="GG693873">
    <property type="protein sequence ID" value="EES52705.1"/>
    <property type="molecule type" value="Genomic_DNA"/>
</dbReference>
<dbReference type="AlphaFoldDB" id="C6HXF3"/>
<dbReference type="CDD" id="cd02947">
    <property type="entry name" value="TRX_family"/>
    <property type="match status" value="1"/>
</dbReference>
<dbReference type="InterPro" id="IPR013766">
    <property type="entry name" value="Thioredoxin_domain"/>
</dbReference>
<evidence type="ECO:0000256" key="4">
    <source>
        <dbReference type="ARBA" id="ARBA00023157"/>
    </source>
</evidence>
<keyword evidence="5" id="KW-0676">Redox-active center</keyword>
<feature type="domain" description="Thioredoxin" evidence="7">
    <location>
        <begin position="48"/>
        <end position="152"/>
    </location>
</feature>
<comment type="similarity">
    <text evidence="1">Belongs to the thioredoxin family.</text>
</comment>
<keyword evidence="9" id="KW-1185">Reference proteome</keyword>
<evidence type="ECO:0000256" key="6">
    <source>
        <dbReference type="NCBIfam" id="TIGR01068"/>
    </source>
</evidence>
<accession>C6HXF3</accession>
<dbReference type="PROSITE" id="PS00194">
    <property type="entry name" value="THIOREDOXIN_1"/>
    <property type="match status" value="1"/>
</dbReference>
<keyword evidence="2" id="KW-0813">Transport</keyword>
<name>C6HXF3_9BACT</name>
<sequence>MSGARNLVRCPHCGANNNIDPQRGIEHARCGRCHAPLAPGGASYGPSEPIVVTDADFSERVINSRLPVLVDFWAPWCGPCRQVAPVLEDLAREYRGRVIVAKLNVDENGYTAREFRVSSIPTLVLIRDGNELNRMVGAQSRPHIERLLSMVV</sequence>
<dbReference type="GO" id="GO:0045454">
    <property type="term" value="P:cell redox homeostasis"/>
    <property type="evidence" value="ECO:0007669"/>
    <property type="project" value="TreeGrafter"/>
</dbReference>
<dbReference type="PROSITE" id="PS51352">
    <property type="entry name" value="THIOREDOXIN_2"/>
    <property type="match status" value="1"/>
</dbReference>
<evidence type="ECO:0000256" key="2">
    <source>
        <dbReference type="ARBA" id="ARBA00022448"/>
    </source>
</evidence>
<dbReference type="Gene3D" id="2.30.30.380">
    <property type="entry name" value="Zn-finger domain of Sec23/24"/>
    <property type="match status" value="1"/>
</dbReference>
<evidence type="ECO:0000259" key="7">
    <source>
        <dbReference type="PROSITE" id="PS51352"/>
    </source>
</evidence>
<dbReference type="PRINTS" id="PR00421">
    <property type="entry name" value="THIOREDOXIN"/>
</dbReference>
<dbReference type="GO" id="GO:0005829">
    <property type="term" value="C:cytosol"/>
    <property type="evidence" value="ECO:0007669"/>
    <property type="project" value="TreeGrafter"/>
</dbReference>
<dbReference type="GO" id="GO:0015035">
    <property type="term" value="F:protein-disulfide reductase activity"/>
    <property type="evidence" value="ECO:0007669"/>
    <property type="project" value="UniProtKB-UniRule"/>
</dbReference>
<dbReference type="FunFam" id="3.40.30.10:FF:000001">
    <property type="entry name" value="Thioredoxin"/>
    <property type="match status" value="1"/>
</dbReference>
<reference evidence="8 9" key="1">
    <citation type="journal article" date="2009" name="Appl. Environ. Microbiol.">
        <title>Community genomic and proteomic analyses of chemoautotrophic iron-oxidizing "Leptospirillum rubarum" (Group II) and "Leptospirillum ferrodiazotrophum" (Group III) bacteria in acid mine drainage biofilms.</title>
        <authorList>
            <person name="Goltsman D.S."/>
            <person name="Denef V.J."/>
            <person name="Singer S.W."/>
            <person name="VerBerkmoes N.C."/>
            <person name="Lefsrud M."/>
            <person name="Mueller R.S."/>
            <person name="Dick G.J."/>
            <person name="Sun C.L."/>
            <person name="Wheeler K.E."/>
            <person name="Zemla A."/>
            <person name="Baker B.J."/>
            <person name="Hauser L."/>
            <person name="Land M."/>
            <person name="Shah M.B."/>
            <person name="Thelen M.P."/>
            <person name="Hettich R.L."/>
            <person name="Banfield J.F."/>
        </authorList>
    </citation>
    <scope>NUCLEOTIDE SEQUENCE [LARGE SCALE GENOMIC DNA]</scope>
</reference>
<dbReference type="PANTHER" id="PTHR45663:SF11">
    <property type="entry name" value="GEO12009P1"/>
    <property type="match status" value="1"/>
</dbReference>
<protein>
    <recommendedName>
        <fullName evidence="6">Thioredoxin</fullName>
    </recommendedName>
</protein>
<evidence type="ECO:0000313" key="9">
    <source>
        <dbReference type="Proteomes" id="UP000009374"/>
    </source>
</evidence>